<protein>
    <submittedName>
        <fullName evidence="1">Uncharacterized protein</fullName>
    </submittedName>
</protein>
<dbReference type="eggNOG" id="ENOG502R3N5">
    <property type="taxonomic scope" value="Eukaryota"/>
</dbReference>
<dbReference type="InterPro" id="IPR007789">
    <property type="entry name" value="DUF688"/>
</dbReference>
<dbReference type="PANTHER" id="PTHR33257:SF20">
    <property type="entry name" value="LEGUME LECTIN DOMAIN-CONTAINING PROTEIN"/>
    <property type="match status" value="1"/>
</dbReference>
<dbReference type="HOGENOM" id="CLU_135854_0_0_1"/>
<evidence type="ECO:0000313" key="2">
    <source>
        <dbReference type="Proteomes" id="UP000032180"/>
    </source>
</evidence>
<dbReference type="EnsemblPlants" id="LPERR07G06730.1">
    <property type="protein sequence ID" value="LPERR07G06730.1"/>
    <property type="gene ID" value="LPERR07G06730"/>
</dbReference>
<evidence type="ECO:0000313" key="1">
    <source>
        <dbReference type="EnsemblPlants" id="LPERR07G06730.1"/>
    </source>
</evidence>
<reference evidence="2" key="2">
    <citation type="submission" date="2013-12" db="EMBL/GenBank/DDBJ databases">
        <authorList>
            <person name="Yu Y."/>
            <person name="Lee S."/>
            <person name="de Baynast K."/>
            <person name="Wissotski M."/>
            <person name="Liu L."/>
            <person name="Talag J."/>
            <person name="Goicoechea J."/>
            <person name="Angelova A."/>
            <person name="Jetty R."/>
            <person name="Kudrna D."/>
            <person name="Golser W."/>
            <person name="Rivera L."/>
            <person name="Zhang J."/>
            <person name="Wing R."/>
        </authorList>
    </citation>
    <scope>NUCLEOTIDE SEQUENCE</scope>
</reference>
<organism evidence="1 2">
    <name type="scientific">Leersia perrieri</name>
    <dbReference type="NCBI Taxonomy" id="77586"/>
    <lineage>
        <taxon>Eukaryota</taxon>
        <taxon>Viridiplantae</taxon>
        <taxon>Streptophyta</taxon>
        <taxon>Embryophyta</taxon>
        <taxon>Tracheophyta</taxon>
        <taxon>Spermatophyta</taxon>
        <taxon>Magnoliopsida</taxon>
        <taxon>Liliopsida</taxon>
        <taxon>Poales</taxon>
        <taxon>Poaceae</taxon>
        <taxon>BOP clade</taxon>
        <taxon>Oryzoideae</taxon>
        <taxon>Oryzeae</taxon>
        <taxon>Oryzinae</taxon>
        <taxon>Leersia</taxon>
    </lineage>
</organism>
<dbReference type="Proteomes" id="UP000032180">
    <property type="component" value="Chromosome 7"/>
</dbReference>
<dbReference type="Gramene" id="LPERR07G06730.1">
    <property type="protein sequence ID" value="LPERR07G06730.1"/>
    <property type="gene ID" value="LPERR07G06730"/>
</dbReference>
<proteinExistence type="predicted"/>
<reference evidence="1" key="3">
    <citation type="submission" date="2015-04" db="UniProtKB">
        <authorList>
            <consortium name="EnsemblPlants"/>
        </authorList>
    </citation>
    <scope>IDENTIFICATION</scope>
</reference>
<dbReference type="PANTHER" id="PTHR33257">
    <property type="entry name" value="OS05G0165500 PROTEIN"/>
    <property type="match status" value="1"/>
</dbReference>
<keyword evidence="2" id="KW-1185">Reference proteome</keyword>
<dbReference type="AlphaFoldDB" id="A0A0D9WWZ5"/>
<dbReference type="STRING" id="77586.A0A0D9WWZ5"/>
<accession>A0A0D9WWZ5</accession>
<name>A0A0D9WWZ5_9ORYZ</name>
<dbReference type="Pfam" id="PF05097">
    <property type="entry name" value="DUF688"/>
    <property type="match status" value="1"/>
</dbReference>
<sequence length="160" mass="17401">MSPAARDRGGAGVAANASFRVYYSLGAAGAVPFVWESKPGTPKSTVVPAVSSSAAGDDDYAAMPPISPPPSYHWSCNSHQLPPSKAAKKFNRRMSSSSSGGGGGWMRWLMGFTRRRRWSSPSAYRRRWLGEDSGVVVDDVVRRSPRRALPHCFGGDRDRW</sequence>
<reference evidence="1 2" key="1">
    <citation type="submission" date="2012-08" db="EMBL/GenBank/DDBJ databases">
        <title>Oryza genome evolution.</title>
        <authorList>
            <person name="Wing R.A."/>
        </authorList>
    </citation>
    <scope>NUCLEOTIDE SEQUENCE</scope>
</reference>